<proteinExistence type="inferred from homology"/>
<evidence type="ECO:0000259" key="5">
    <source>
        <dbReference type="PROSITE" id="PS50931"/>
    </source>
</evidence>
<dbReference type="GO" id="GO:0005829">
    <property type="term" value="C:cytosol"/>
    <property type="evidence" value="ECO:0007669"/>
    <property type="project" value="TreeGrafter"/>
</dbReference>
<evidence type="ECO:0000313" key="6">
    <source>
        <dbReference type="EMBL" id="SEG66857.1"/>
    </source>
</evidence>
<dbReference type="InterPro" id="IPR050950">
    <property type="entry name" value="HTH-type_LysR_regulators"/>
</dbReference>
<evidence type="ECO:0000256" key="4">
    <source>
        <dbReference type="ARBA" id="ARBA00023163"/>
    </source>
</evidence>
<dbReference type="InterPro" id="IPR000847">
    <property type="entry name" value="LysR_HTH_N"/>
</dbReference>
<dbReference type="Gene3D" id="3.40.190.10">
    <property type="entry name" value="Periplasmic binding protein-like II"/>
    <property type="match status" value="2"/>
</dbReference>
<evidence type="ECO:0000256" key="2">
    <source>
        <dbReference type="ARBA" id="ARBA00023015"/>
    </source>
</evidence>
<protein>
    <submittedName>
        <fullName evidence="6">DNA-binding transcriptional regulator, LysR family</fullName>
    </submittedName>
</protein>
<evidence type="ECO:0000256" key="3">
    <source>
        <dbReference type="ARBA" id="ARBA00023125"/>
    </source>
</evidence>
<dbReference type="InterPro" id="IPR005119">
    <property type="entry name" value="LysR_subst-bd"/>
</dbReference>
<dbReference type="Pfam" id="PF03466">
    <property type="entry name" value="LysR_substrate"/>
    <property type="match status" value="1"/>
</dbReference>
<dbReference type="AlphaFoldDB" id="A0A1H6C2D9"/>
<accession>A0A1H6C2D9</accession>
<dbReference type="CDD" id="cd05466">
    <property type="entry name" value="PBP2_LTTR_substrate"/>
    <property type="match status" value="1"/>
</dbReference>
<dbReference type="Gene3D" id="1.10.10.10">
    <property type="entry name" value="Winged helix-like DNA-binding domain superfamily/Winged helix DNA-binding domain"/>
    <property type="match status" value="1"/>
</dbReference>
<dbReference type="PANTHER" id="PTHR30419:SF29">
    <property type="entry name" value="LYSR-FAMILY TRANSCRIPTIONAL REGULATOR"/>
    <property type="match status" value="1"/>
</dbReference>
<name>A0A1H6C2D9_9GAMM</name>
<gene>
    <name evidence="6" type="ORF">SAMN05444390_10388</name>
</gene>
<sequence>MEAKHLIYLSTILEKGSISAAAEYLAVAQPTLTRAMATLEMQAGTQLFSRSRYGVSGTPIGEALAREGKAIIRTMEIAKEQLSRYQLGLKKELRIAAGPLIGLAVIPDIIERVTAEAPNNAVTIRSARPAVALDELLDDQHDVVIAPAPHDRPISGVLRRQIAEDVIGVYCSEKHPLAKKKKLNISDFESADWLTLGLASPFERQVLELLLSGGIKHLRTKVAFKNDAAMLIKMLARGRHLAVLPRLPLTAIGPDYGLVELKVDLGAVVHRNLYLWTREEVVDHPAYITFLAVVTEIFADLERASFQSR</sequence>
<reference evidence="6 7" key="1">
    <citation type="submission" date="2016-10" db="EMBL/GenBank/DDBJ databases">
        <authorList>
            <person name="de Groot N.N."/>
        </authorList>
    </citation>
    <scope>NUCLEOTIDE SEQUENCE [LARGE SCALE GENOMIC DNA]</scope>
    <source>
        <strain evidence="6 7">DSM 22012</strain>
    </source>
</reference>
<dbReference type="OrthoDB" id="8437302at2"/>
<dbReference type="GO" id="GO:0003677">
    <property type="term" value="F:DNA binding"/>
    <property type="evidence" value="ECO:0007669"/>
    <property type="project" value="UniProtKB-KW"/>
</dbReference>
<dbReference type="SUPFAM" id="SSF46785">
    <property type="entry name" value="Winged helix' DNA-binding domain"/>
    <property type="match status" value="1"/>
</dbReference>
<dbReference type="InterPro" id="IPR036388">
    <property type="entry name" value="WH-like_DNA-bd_sf"/>
</dbReference>
<dbReference type="InterPro" id="IPR036390">
    <property type="entry name" value="WH_DNA-bd_sf"/>
</dbReference>
<evidence type="ECO:0000313" key="7">
    <source>
        <dbReference type="Proteomes" id="UP000236745"/>
    </source>
</evidence>
<feature type="domain" description="HTH lysR-type" evidence="5">
    <location>
        <begin position="1"/>
        <end position="58"/>
    </location>
</feature>
<dbReference type="PROSITE" id="PS50931">
    <property type="entry name" value="HTH_LYSR"/>
    <property type="match status" value="1"/>
</dbReference>
<organism evidence="6 7">
    <name type="scientific">Marinobacterium lutimaris</name>
    <dbReference type="NCBI Taxonomy" id="568106"/>
    <lineage>
        <taxon>Bacteria</taxon>
        <taxon>Pseudomonadati</taxon>
        <taxon>Pseudomonadota</taxon>
        <taxon>Gammaproteobacteria</taxon>
        <taxon>Oceanospirillales</taxon>
        <taxon>Oceanospirillaceae</taxon>
        <taxon>Marinobacterium</taxon>
    </lineage>
</organism>
<keyword evidence="3 6" id="KW-0238">DNA-binding</keyword>
<dbReference type="Proteomes" id="UP000236745">
    <property type="component" value="Unassembled WGS sequence"/>
</dbReference>
<dbReference type="GO" id="GO:0003700">
    <property type="term" value="F:DNA-binding transcription factor activity"/>
    <property type="evidence" value="ECO:0007669"/>
    <property type="project" value="InterPro"/>
</dbReference>
<keyword evidence="2" id="KW-0805">Transcription regulation</keyword>
<dbReference type="PANTHER" id="PTHR30419">
    <property type="entry name" value="HTH-TYPE TRANSCRIPTIONAL REGULATOR YBHD"/>
    <property type="match status" value="1"/>
</dbReference>
<dbReference type="Pfam" id="PF00126">
    <property type="entry name" value="HTH_1"/>
    <property type="match status" value="1"/>
</dbReference>
<evidence type="ECO:0000256" key="1">
    <source>
        <dbReference type="ARBA" id="ARBA00009437"/>
    </source>
</evidence>
<dbReference type="SUPFAM" id="SSF53850">
    <property type="entry name" value="Periplasmic binding protein-like II"/>
    <property type="match status" value="1"/>
</dbReference>
<keyword evidence="4" id="KW-0804">Transcription</keyword>
<dbReference type="RefSeq" id="WP_104003952.1">
    <property type="nucleotide sequence ID" value="NZ_FNVQ01000003.1"/>
</dbReference>
<comment type="similarity">
    <text evidence="1">Belongs to the LysR transcriptional regulatory family.</text>
</comment>
<dbReference type="PRINTS" id="PR00039">
    <property type="entry name" value="HTHLYSR"/>
</dbReference>
<dbReference type="EMBL" id="FNVQ01000003">
    <property type="protein sequence ID" value="SEG66857.1"/>
    <property type="molecule type" value="Genomic_DNA"/>
</dbReference>
<keyword evidence="7" id="KW-1185">Reference proteome</keyword>